<dbReference type="EnsemblMetazoa" id="AMAM015837-RA">
    <property type="protein sequence ID" value="AMAM015837-PA"/>
    <property type="gene ID" value="AMAM015837"/>
</dbReference>
<reference evidence="3" key="1">
    <citation type="submission" date="2013-09" db="EMBL/GenBank/DDBJ databases">
        <title>The Genome Sequence of Anopheles maculatus species B.</title>
        <authorList>
            <consortium name="The Broad Institute Genomics Platform"/>
            <person name="Neafsey D.E."/>
            <person name="Besansky N."/>
            <person name="Howell P."/>
            <person name="Walton C."/>
            <person name="Young S.K."/>
            <person name="Zeng Q."/>
            <person name="Gargeya S."/>
            <person name="Fitzgerald M."/>
            <person name="Haas B."/>
            <person name="Abouelleil A."/>
            <person name="Allen A.W."/>
            <person name="Alvarado L."/>
            <person name="Arachchi H.M."/>
            <person name="Berlin A.M."/>
            <person name="Chapman S.B."/>
            <person name="Gainer-Dewar J."/>
            <person name="Goldberg J."/>
            <person name="Griggs A."/>
            <person name="Gujja S."/>
            <person name="Hansen M."/>
            <person name="Howarth C."/>
            <person name="Imamovic A."/>
            <person name="Ireland A."/>
            <person name="Larimer J."/>
            <person name="McCowan C."/>
            <person name="Murphy C."/>
            <person name="Pearson M."/>
            <person name="Poon T.W."/>
            <person name="Priest M."/>
            <person name="Roberts A."/>
            <person name="Saif S."/>
            <person name="Shea T."/>
            <person name="Sisk P."/>
            <person name="Sykes S."/>
            <person name="Wortman J."/>
            <person name="Nusbaum C."/>
            <person name="Birren B."/>
        </authorList>
    </citation>
    <scope>NUCLEOTIDE SEQUENCE [LARGE SCALE GENOMIC DNA]</scope>
    <source>
        <strain evidence="3">maculatus3</strain>
    </source>
</reference>
<reference evidence="2" key="2">
    <citation type="submission" date="2020-05" db="UniProtKB">
        <authorList>
            <consortium name="EnsemblMetazoa"/>
        </authorList>
    </citation>
    <scope>IDENTIFICATION</scope>
    <source>
        <strain evidence="2">maculatus3</strain>
    </source>
</reference>
<organism evidence="2 3">
    <name type="scientific">Anopheles maculatus</name>
    <dbReference type="NCBI Taxonomy" id="74869"/>
    <lineage>
        <taxon>Eukaryota</taxon>
        <taxon>Metazoa</taxon>
        <taxon>Ecdysozoa</taxon>
        <taxon>Arthropoda</taxon>
        <taxon>Hexapoda</taxon>
        <taxon>Insecta</taxon>
        <taxon>Pterygota</taxon>
        <taxon>Neoptera</taxon>
        <taxon>Endopterygota</taxon>
        <taxon>Diptera</taxon>
        <taxon>Nematocera</taxon>
        <taxon>Culicoidea</taxon>
        <taxon>Culicidae</taxon>
        <taxon>Anophelinae</taxon>
        <taxon>Anopheles</taxon>
        <taxon>Anopheles maculatus group</taxon>
    </lineage>
</organism>
<evidence type="ECO:0000313" key="2">
    <source>
        <dbReference type="EnsemblMetazoa" id="AMAM015837-PA"/>
    </source>
</evidence>
<feature type="compositionally biased region" description="Polar residues" evidence="1">
    <location>
        <begin position="58"/>
        <end position="71"/>
    </location>
</feature>
<proteinExistence type="predicted"/>
<dbReference type="VEuPathDB" id="VectorBase:AMAM015837"/>
<evidence type="ECO:0000256" key="1">
    <source>
        <dbReference type="SAM" id="MobiDB-lite"/>
    </source>
</evidence>
<name>A0A182SY87_9DIPT</name>
<evidence type="ECO:0000313" key="3">
    <source>
        <dbReference type="Proteomes" id="UP000075901"/>
    </source>
</evidence>
<dbReference type="Proteomes" id="UP000075901">
    <property type="component" value="Unassembled WGS sequence"/>
</dbReference>
<keyword evidence="3" id="KW-1185">Reference proteome</keyword>
<sequence>MNRCNLNEGDVDKIARLTCKCRRKSPTRGIAASREEGREAGEEEQEKNLPPSPPSPSLTVSRKGNTHTQECANRGLAKPSLPPGCDYIRVIFELTEIYGPLALGLTTLAFGLSRDNLFCSRERTTGPALSKWRQDKMT</sequence>
<accession>A0A182SY87</accession>
<feature type="region of interest" description="Disordered" evidence="1">
    <location>
        <begin position="23"/>
        <end position="82"/>
    </location>
</feature>
<protein>
    <submittedName>
        <fullName evidence="2">Uncharacterized protein</fullName>
    </submittedName>
</protein>
<dbReference type="AlphaFoldDB" id="A0A182SY87"/>